<dbReference type="SMART" id="SM00892">
    <property type="entry name" value="Endonuclease_NS"/>
    <property type="match status" value="1"/>
</dbReference>
<keyword evidence="3" id="KW-1185">Reference proteome</keyword>
<dbReference type="InterPro" id="IPR001604">
    <property type="entry name" value="Endo_G_ENPP1-like_dom"/>
</dbReference>
<keyword evidence="2" id="KW-0378">Hydrolase</keyword>
<name>A0ABW4BI83_9LACO</name>
<keyword evidence="2" id="KW-0540">Nuclease</keyword>
<evidence type="ECO:0000313" key="2">
    <source>
        <dbReference type="EMBL" id="MFD1399465.1"/>
    </source>
</evidence>
<dbReference type="Proteomes" id="UP001597199">
    <property type="component" value="Unassembled WGS sequence"/>
</dbReference>
<dbReference type="Pfam" id="PF01223">
    <property type="entry name" value="Endonuclease_NS"/>
    <property type="match status" value="1"/>
</dbReference>
<comment type="caution">
    <text evidence="2">The sequence shown here is derived from an EMBL/GenBank/DDBJ whole genome shotgun (WGS) entry which is preliminary data.</text>
</comment>
<evidence type="ECO:0000259" key="1">
    <source>
        <dbReference type="SMART" id="SM00892"/>
    </source>
</evidence>
<organism evidence="2 3">
    <name type="scientific">Lacticaseibacillus suilingensis</name>
    <dbReference type="NCBI Taxonomy" id="2799577"/>
    <lineage>
        <taxon>Bacteria</taxon>
        <taxon>Bacillati</taxon>
        <taxon>Bacillota</taxon>
        <taxon>Bacilli</taxon>
        <taxon>Lactobacillales</taxon>
        <taxon>Lactobacillaceae</taxon>
        <taxon>Lacticaseibacillus</taxon>
    </lineage>
</organism>
<dbReference type="EMBL" id="JBHTOA010000033">
    <property type="protein sequence ID" value="MFD1399465.1"/>
    <property type="molecule type" value="Genomic_DNA"/>
</dbReference>
<dbReference type="RefSeq" id="WP_204119631.1">
    <property type="nucleotide sequence ID" value="NZ_BOLV01000019.1"/>
</dbReference>
<dbReference type="InterPro" id="IPR044929">
    <property type="entry name" value="DNA/RNA_non-sp_Endonuclease_sf"/>
</dbReference>
<proteinExistence type="predicted"/>
<protein>
    <submittedName>
        <fullName evidence="2">DNA/RNA non-specific endonuclease</fullName>
    </submittedName>
</protein>
<dbReference type="Gene3D" id="3.40.570.10">
    <property type="entry name" value="Extracellular Endonuclease, subunit A"/>
    <property type="match status" value="1"/>
</dbReference>
<gene>
    <name evidence="2" type="ORF">ACFQ41_09100</name>
</gene>
<evidence type="ECO:0000313" key="3">
    <source>
        <dbReference type="Proteomes" id="UP001597199"/>
    </source>
</evidence>
<accession>A0ABW4BI83</accession>
<reference evidence="3" key="1">
    <citation type="journal article" date="2019" name="Int. J. Syst. Evol. Microbiol.">
        <title>The Global Catalogue of Microorganisms (GCM) 10K type strain sequencing project: providing services to taxonomists for standard genome sequencing and annotation.</title>
        <authorList>
            <consortium name="The Broad Institute Genomics Platform"/>
            <consortium name="The Broad Institute Genome Sequencing Center for Infectious Disease"/>
            <person name="Wu L."/>
            <person name="Ma J."/>
        </authorList>
    </citation>
    <scope>NUCLEOTIDE SEQUENCE [LARGE SCALE GENOMIC DNA]</scope>
    <source>
        <strain evidence="3">CCM 9110</strain>
    </source>
</reference>
<dbReference type="GO" id="GO:0004519">
    <property type="term" value="F:endonuclease activity"/>
    <property type="evidence" value="ECO:0007669"/>
    <property type="project" value="UniProtKB-KW"/>
</dbReference>
<feature type="domain" description="DNA/RNA non-specific endonuclease/pyrophosphatase/phosphodiesterase" evidence="1">
    <location>
        <begin position="81"/>
        <end position="256"/>
    </location>
</feature>
<sequence>MAKRRRQQYRSLGVVVAVLIALVGWGANQLGVLQQKGEAGTTIQAPAASEVQAKLEGLDYKNDSAPVVTVDHNQSGLNMRQWQGPQIIYGNLDSLNRTTTNTGYLNKQTLIQSAGRPSQQFEPTGWHNRYTLVDGKRVNRQNRGHLIAYTLSGNLDVDGKFQQGELGSSDNPKNLATQTEYANQVLMQPYEQQVRDALANGQKVIYKVTTIFRGDELMPRGYWLRAKSDGNLDFNVYIFNVQAGIKYDYATGRSVVDQSVKVPQQ</sequence>
<keyword evidence="2" id="KW-0255">Endonuclease</keyword>